<feature type="transmembrane region" description="Helical" evidence="5">
    <location>
        <begin position="73"/>
        <end position="91"/>
    </location>
</feature>
<keyword evidence="4 5" id="KW-0472">Membrane</keyword>
<dbReference type="HOGENOM" id="CLU_044894_0_1_1"/>
<dbReference type="EMBL" id="KN837109">
    <property type="protein sequence ID" value="KIJ46112.1"/>
    <property type="molecule type" value="Genomic_DNA"/>
</dbReference>
<evidence type="ECO:0000256" key="5">
    <source>
        <dbReference type="RuleBase" id="RU367097"/>
    </source>
</evidence>
<dbReference type="Proteomes" id="UP000054279">
    <property type="component" value="Unassembled WGS sequence"/>
</dbReference>
<name>A0A0C9VU04_SPHS4</name>
<evidence type="ECO:0000256" key="3">
    <source>
        <dbReference type="ARBA" id="ARBA00022989"/>
    </source>
</evidence>
<comment type="subcellular location">
    <subcellularLocation>
        <location evidence="5">Golgi apparatus membrane</location>
        <topology evidence="5">Multi-pass membrane protein</topology>
    </subcellularLocation>
    <subcellularLocation>
        <location evidence="5">Cytoplasmic vesicle membrane</location>
        <topology evidence="5">Multi-pass membrane protein</topology>
    </subcellularLocation>
    <subcellularLocation>
        <location evidence="5">Endoplasmic reticulum membrane</location>
        <topology evidence="5">Multi-pass membrane protein</topology>
    </subcellularLocation>
    <subcellularLocation>
        <location evidence="1">Membrane</location>
        <topology evidence="1">Multi-pass membrane protein</topology>
    </subcellularLocation>
</comment>
<keyword evidence="5" id="KW-0333">Golgi apparatus</keyword>
<keyword evidence="5" id="KW-0256">Endoplasmic reticulum</keyword>
<dbReference type="GO" id="GO:0005789">
    <property type="term" value="C:endoplasmic reticulum membrane"/>
    <property type="evidence" value="ECO:0007669"/>
    <property type="project" value="UniProtKB-SubCell"/>
</dbReference>
<keyword evidence="5" id="KW-0813">Transport</keyword>
<reference evidence="6 7" key="1">
    <citation type="submission" date="2014-06" db="EMBL/GenBank/DDBJ databases">
        <title>Evolutionary Origins and Diversification of the Mycorrhizal Mutualists.</title>
        <authorList>
            <consortium name="DOE Joint Genome Institute"/>
            <consortium name="Mycorrhizal Genomics Consortium"/>
            <person name="Kohler A."/>
            <person name="Kuo A."/>
            <person name="Nagy L.G."/>
            <person name="Floudas D."/>
            <person name="Copeland A."/>
            <person name="Barry K.W."/>
            <person name="Cichocki N."/>
            <person name="Veneault-Fourrey C."/>
            <person name="LaButti K."/>
            <person name="Lindquist E.A."/>
            <person name="Lipzen A."/>
            <person name="Lundell T."/>
            <person name="Morin E."/>
            <person name="Murat C."/>
            <person name="Riley R."/>
            <person name="Ohm R."/>
            <person name="Sun H."/>
            <person name="Tunlid A."/>
            <person name="Henrissat B."/>
            <person name="Grigoriev I.V."/>
            <person name="Hibbett D.S."/>
            <person name="Martin F."/>
        </authorList>
    </citation>
    <scope>NUCLEOTIDE SEQUENCE [LARGE SCALE GENOMIC DNA]</scope>
    <source>
        <strain evidence="6 7">SS14</strain>
    </source>
</reference>
<evidence type="ECO:0000256" key="2">
    <source>
        <dbReference type="ARBA" id="ARBA00022692"/>
    </source>
</evidence>
<feature type="transmembrane region" description="Helical" evidence="5">
    <location>
        <begin position="156"/>
        <end position="177"/>
    </location>
</feature>
<keyword evidence="5" id="KW-0968">Cytoplasmic vesicle</keyword>
<keyword evidence="3 5" id="KW-1133">Transmembrane helix</keyword>
<keyword evidence="7" id="KW-1185">Reference proteome</keyword>
<gene>
    <name evidence="6" type="ORF">M422DRAFT_226887</name>
</gene>
<feature type="transmembrane region" description="Helical" evidence="5">
    <location>
        <begin position="189"/>
        <end position="207"/>
    </location>
</feature>
<organism evidence="6 7">
    <name type="scientific">Sphaerobolus stellatus (strain SS14)</name>
    <dbReference type="NCBI Taxonomy" id="990650"/>
    <lineage>
        <taxon>Eukaryota</taxon>
        <taxon>Fungi</taxon>
        <taxon>Dikarya</taxon>
        <taxon>Basidiomycota</taxon>
        <taxon>Agaricomycotina</taxon>
        <taxon>Agaricomycetes</taxon>
        <taxon>Phallomycetidae</taxon>
        <taxon>Geastrales</taxon>
        <taxon>Sphaerobolaceae</taxon>
        <taxon>Sphaerobolus</taxon>
    </lineage>
</organism>
<proteinExistence type="inferred from homology"/>
<feature type="transmembrane region" description="Helical" evidence="5">
    <location>
        <begin position="34"/>
        <end position="61"/>
    </location>
</feature>
<evidence type="ECO:0000256" key="1">
    <source>
        <dbReference type="ARBA" id="ARBA00004141"/>
    </source>
</evidence>
<keyword evidence="2 5" id="KW-0812">Transmembrane</keyword>
<evidence type="ECO:0000313" key="6">
    <source>
        <dbReference type="EMBL" id="KIJ46112.1"/>
    </source>
</evidence>
<feature type="transmembrane region" description="Helical" evidence="5">
    <location>
        <begin position="284"/>
        <end position="302"/>
    </location>
</feature>
<feature type="transmembrane region" description="Helical" evidence="5">
    <location>
        <begin position="227"/>
        <end position="250"/>
    </location>
</feature>
<protein>
    <recommendedName>
        <fullName evidence="5">GDP-mannose transporter</fullName>
        <shortName evidence="5">GMT</shortName>
    </recommendedName>
</protein>
<dbReference type="GO" id="GO:0000139">
    <property type="term" value="C:Golgi membrane"/>
    <property type="evidence" value="ECO:0007669"/>
    <property type="project" value="UniProtKB-SubCell"/>
</dbReference>
<dbReference type="AlphaFoldDB" id="A0A0C9VU04"/>
<dbReference type="GO" id="GO:0030659">
    <property type="term" value="C:cytoplasmic vesicle membrane"/>
    <property type="evidence" value="ECO:0007669"/>
    <property type="project" value="UniProtKB-SubCell"/>
</dbReference>
<feature type="transmembrane region" description="Helical" evidence="5">
    <location>
        <begin position="123"/>
        <end position="144"/>
    </location>
</feature>
<comment type="subunit">
    <text evidence="5">Homooligomer.</text>
</comment>
<evidence type="ECO:0000256" key="4">
    <source>
        <dbReference type="ARBA" id="ARBA00023136"/>
    </source>
</evidence>
<accession>A0A0C9VU04</accession>
<comment type="similarity">
    <text evidence="5">Belongs to the TPT transporter family. SLC35D subfamily.</text>
</comment>
<dbReference type="OrthoDB" id="5547497at2759"/>
<sequence length="334" mass="35913">MVNMQIIGVVAFYMVAALTMVFVNKAVLNSTPNLTILFMFFQSIMTVILLHFTALFTSAVSIPKLELATAKKLTALIIVDAAGFTFNALCLRDVEAAFYQVARGLVLPLTISVVALNSRSLPTLKVVACATVVTIGFFIGVSPSEELPEKSVPTPLALFYGFLSSLAIAVHAVLIKTSLPVVDGSSTQLSYWSNLGAAVLLGAVAILKGEATEFLRMSQSGTWDWSTFAWGNLVTGVVGFMISIAGILSVKVTSPVTHMFSSAARSVLQVALGVRIFADVLTTQRAASVFTILCGTLLYTWVKSREQSAKPPPPPKDIEAQQPIMMEVREKEEK</sequence>
<feature type="transmembrane region" description="Helical" evidence="5">
    <location>
        <begin position="97"/>
        <end position="116"/>
    </location>
</feature>
<comment type="function">
    <text evidence="5">Involved in the import of GDP-mannose from the cytoplasm into the Golgi lumen.</text>
</comment>
<dbReference type="PANTHER" id="PTHR11132">
    <property type="entry name" value="SOLUTE CARRIER FAMILY 35"/>
    <property type="match status" value="1"/>
</dbReference>
<keyword evidence="5" id="KW-0762">Sugar transport</keyword>
<dbReference type="InterPro" id="IPR050186">
    <property type="entry name" value="TPT_transporter"/>
</dbReference>
<feature type="transmembrane region" description="Helical" evidence="5">
    <location>
        <begin position="7"/>
        <end position="28"/>
    </location>
</feature>
<evidence type="ECO:0000313" key="7">
    <source>
        <dbReference type="Proteomes" id="UP000054279"/>
    </source>
</evidence>